<dbReference type="PANTHER" id="PTHR30349">
    <property type="entry name" value="PHAGE INTEGRASE-RELATED"/>
    <property type="match status" value="1"/>
</dbReference>
<feature type="domain" description="Tyr recombinase" evidence="4">
    <location>
        <begin position="226"/>
        <end position="403"/>
    </location>
</feature>
<organism evidence="5 6">
    <name type="scientific">Arachidicoccus rhizosphaerae</name>
    <dbReference type="NCBI Taxonomy" id="551991"/>
    <lineage>
        <taxon>Bacteria</taxon>
        <taxon>Pseudomonadati</taxon>
        <taxon>Bacteroidota</taxon>
        <taxon>Chitinophagia</taxon>
        <taxon>Chitinophagales</taxon>
        <taxon>Chitinophagaceae</taxon>
        <taxon>Arachidicoccus</taxon>
    </lineage>
</organism>
<evidence type="ECO:0000313" key="6">
    <source>
        <dbReference type="Proteomes" id="UP000199041"/>
    </source>
</evidence>
<dbReference type="GO" id="GO:0006310">
    <property type="term" value="P:DNA recombination"/>
    <property type="evidence" value="ECO:0007669"/>
    <property type="project" value="UniProtKB-KW"/>
</dbReference>
<dbReference type="PANTHER" id="PTHR30349:SF64">
    <property type="entry name" value="PROPHAGE INTEGRASE INTD-RELATED"/>
    <property type="match status" value="1"/>
</dbReference>
<dbReference type="Pfam" id="PF17293">
    <property type="entry name" value="Arm-DNA-bind_5"/>
    <property type="match status" value="1"/>
</dbReference>
<reference evidence="5 6" key="1">
    <citation type="submission" date="2016-10" db="EMBL/GenBank/DDBJ databases">
        <authorList>
            <person name="de Groot N.N."/>
        </authorList>
    </citation>
    <scope>NUCLEOTIDE SEQUENCE [LARGE SCALE GENOMIC DNA]</scope>
    <source>
        <strain evidence="5 6">Vu-144</strain>
    </source>
</reference>
<dbReference type="EMBL" id="FNQY01000024">
    <property type="protein sequence ID" value="SEA51888.1"/>
    <property type="molecule type" value="Genomic_DNA"/>
</dbReference>
<keyword evidence="3" id="KW-0233">DNA recombination</keyword>
<dbReference type="InterPro" id="IPR013762">
    <property type="entry name" value="Integrase-like_cat_sf"/>
</dbReference>
<comment type="similarity">
    <text evidence="1">Belongs to the 'phage' integrase family.</text>
</comment>
<dbReference type="RefSeq" id="WP_091400486.1">
    <property type="nucleotide sequence ID" value="NZ_FNQY01000024.1"/>
</dbReference>
<dbReference type="Pfam" id="PF13102">
    <property type="entry name" value="Phage_int_SAM_5"/>
    <property type="match status" value="1"/>
</dbReference>
<dbReference type="PROSITE" id="PS51898">
    <property type="entry name" value="TYR_RECOMBINASE"/>
    <property type="match status" value="1"/>
</dbReference>
<name>A0A1H4BUT0_9BACT</name>
<dbReference type="InterPro" id="IPR010998">
    <property type="entry name" value="Integrase_recombinase_N"/>
</dbReference>
<dbReference type="Pfam" id="PF00589">
    <property type="entry name" value="Phage_integrase"/>
    <property type="match status" value="1"/>
</dbReference>
<dbReference type="InterPro" id="IPR050090">
    <property type="entry name" value="Tyrosine_recombinase_XerCD"/>
</dbReference>
<protein>
    <submittedName>
        <fullName evidence="5">Site-specific recombinase XerD</fullName>
    </submittedName>
</protein>
<dbReference type="Gene3D" id="1.10.443.10">
    <property type="entry name" value="Intergrase catalytic core"/>
    <property type="match status" value="1"/>
</dbReference>
<dbReference type="InterPro" id="IPR011010">
    <property type="entry name" value="DNA_brk_join_enz"/>
</dbReference>
<evidence type="ECO:0000313" key="5">
    <source>
        <dbReference type="EMBL" id="SEA51888.1"/>
    </source>
</evidence>
<dbReference type="AlphaFoldDB" id="A0A1H4BUT0"/>
<evidence type="ECO:0000256" key="1">
    <source>
        <dbReference type="ARBA" id="ARBA00008857"/>
    </source>
</evidence>
<dbReference type="GO" id="GO:0015074">
    <property type="term" value="P:DNA integration"/>
    <property type="evidence" value="ECO:0007669"/>
    <property type="project" value="InterPro"/>
</dbReference>
<gene>
    <name evidence="5" type="ORF">SAMN05192529_12455</name>
</gene>
<accession>A0A1H4BUT0</accession>
<dbReference type="SUPFAM" id="SSF56349">
    <property type="entry name" value="DNA breaking-rejoining enzymes"/>
    <property type="match status" value="1"/>
</dbReference>
<dbReference type="CDD" id="cd01185">
    <property type="entry name" value="INTN1_C_like"/>
    <property type="match status" value="1"/>
</dbReference>
<dbReference type="InterPro" id="IPR025269">
    <property type="entry name" value="SAM-like_dom"/>
</dbReference>
<keyword evidence="2" id="KW-0238">DNA-binding</keyword>
<keyword evidence="6" id="KW-1185">Reference proteome</keyword>
<evidence type="ECO:0000256" key="3">
    <source>
        <dbReference type="ARBA" id="ARBA00023172"/>
    </source>
</evidence>
<dbReference type="Proteomes" id="UP000199041">
    <property type="component" value="Unassembled WGS sequence"/>
</dbReference>
<proteinExistence type="inferred from homology"/>
<dbReference type="GO" id="GO:0003677">
    <property type="term" value="F:DNA binding"/>
    <property type="evidence" value="ECO:0007669"/>
    <property type="project" value="UniProtKB-KW"/>
</dbReference>
<dbReference type="Gene3D" id="1.10.150.130">
    <property type="match status" value="1"/>
</dbReference>
<evidence type="ECO:0000256" key="2">
    <source>
        <dbReference type="ARBA" id="ARBA00023125"/>
    </source>
</evidence>
<dbReference type="InterPro" id="IPR002104">
    <property type="entry name" value="Integrase_catalytic"/>
</dbReference>
<dbReference type="InterPro" id="IPR035386">
    <property type="entry name" value="Arm-DNA-bind_5"/>
</dbReference>
<dbReference type="OrthoDB" id="892893at2"/>
<evidence type="ECO:0000259" key="4">
    <source>
        <dbReference type="PROSITE" id="PS51898"/>
    </source>
</evidence>
<sequence>MKSNQTFGLHYVLRLNKERKGRYPIYARIVVNKTRVELSTKQYIHKSDWDQARDKAKPRTDELRLLNSYLEELRAKIAMHYRELKLSDEGVTAETVKAAYLGISIESLNDGGRTLLWLVKQHNTIMKEVLRWGTLKNYHTTERYLREFLKTQSRSGDIPLRRLTYSFLTGFEHFVRTVPLKNYDRCTNNGTMKHIERLKKMSAWATRNEWIAKDPFVNYQLKFQHKVREFLTELELQSLENRHFDDPVLQKVKDLFVFSCYTGLAYADVMALQPGNIVAGTDCFSWIQICRVKTNTPVDVPLLDVAKKILEKFKREQAIEERDTIFPYVPNQVVNRSLKIISEICGFSKRFTFHVARHTFATTVTLCNGVPIESISKMLGHTKITTTMIYAKVVKTKISEDMVALREKLEKAKKPKQLYIAV</sequence>
<dbReference type="STRING" id="551991.SAMN05192529_12455"/>